<dbReference type="EMBL" id="JAIWQS010000008">
    <property type="protein sequence ID" value="KAJ8900245.1"/>
    <property type="molecule type" value="Genomic_DNA"/>
</dbReference>
<dbReference type="GO" id="GO:0042134">
    <property type="term" value="F:rRNA primary transcript binding"/>
    <property type="evidence" value="ECO:0007669"/>
    <property type="project" value="InterPro"/>
</dbReference>
<dbReference type="GO" id="GO:0006364">
    <property type="term" value="P:rRNA processing"/>
    <property type="evidence" value="ECO:0007669"/>
    <property type="project" value="InterPro"/>
</dbReference>
<dbReference type="Gene3D" id="3.40.50.10480">
    <property type="entry name" value="Probable brix-domain ribosomal biogenesis protein"/>
    <property type="match status" value="1"/>
</dbReference>
<protein>
    <recommendedName>
        <fullName evidence="3">Brix domain-containing protein</fullName>
    </recommendedName>
</protein>
<evidence type="ECO:0008006" key="3">
    <source>
        <dbReference type="Google" id="ProtNLM"/>
    </source>
</evidence>
<sequence>MLLRNRRLRRDYLYRKSLEGKERLLYEKKRKIKEALAALKTHIDDEYANATERDPKIIVTTSQNPTGIKVASYLQELKFVFPNAERINRGGQLSTKLKDLIMAFAASLVSTLSLQSLIEISRVLELLGVEVDAAFVENGVLLCKGPAVFIENKRKTVSLLEHQKNPKKPLQKRFQNSLIEEGEAMQYENQTLQKGYTKGSIYLYLLFPLSFSDVYSIESGSERYCNSGGYCVM</sequence>
<gene>
    <name evidence="1" type="ORF">K2173_024885</name>
</gene>
<dbReference type="PANTHER" id="PTHR22734:SF2">
    <property type="entry name" value="U3 SMALL NUCLEOLAR RIBONUCLEOPROTEIN PROTEIN IMP4"/>
    <property type="match status" value="1"/>
</dbReference>
<dbReference type="PANTHER" id="PTHR22734">
    <property type="entry name" value="U3 SMALL NUCLEOLAR RIBONUCLEOPROTEIN PROTEIN IMP4"/>
    <property type="match status" value="1"/>
</dbReference>
<accession>A0AAV8UCR8</accession>
<dbReference type="GO" id="GO:0034457">
    <property type="term" value="C:Mpp10 complex"/>
    <property type="evidence" value="ECO:0007669"/>
    <property type="project" value="TreeGrafter"/>
</dbReference>
<dbReference type="InterPro" id="IPR044281">
    <property type="entry name" value="IMP4/RPF1"/>
</dbReference>
<dbReference type="Proteomes" id="UP001159364">
    <property type="component" value="Linkage Group LG08"/>
</dbReference>
<dbReference type="GO" id="GO:0030515">
    <property type="term" value="F:snoRNA binding"/>
    <property type="evidence" value="ECO:0007669"/>
    <property type="project" value="TreeGrafter"/>
</dbReference>
<reference evidence="1 2" key="1">
    <citation type="submission" date="2021-09" db="EMBL/GenBank/DDBJ databases">
        <title>Genomic insights and catalytic innovation underlie evolution of tropane alkaloids biosynthesis.</title>
        <authorList>
            <person name="Wang Y.-J."/>
            <person name="Tian T."/>
            <person name="Huang J.-P."/>
            <person name="Huang S.-X."/>
        </authorList>
    </citation>
    <scope>NUCLEOTIDE SEQUENCE [LARGE SCALE GENOMIC DNA]</scope>
    <source>
        <strain evidence="1">KIB-2018</strain>
        <tissue evidence="1">Leaf</tissue>
    </source>
</reference>
<evidence type="ECO:0000313" key="2">
    <source>
        <dbReference type="Proteomes" id="UP001159364"/>
    </source>
</evidence>
<keyword evidence="2" id="KW-1185">Reference proteome</keyword>
<dbReference type="SUPFAM" id="SSF52954">
    <property type="entry name" value="Class II aaRS ABD-related"/>
    <property type="match status" value="1"/>
</dbReference>
<proteinExistence type="predicted"/>
<name>A0AAV8UCR8_9ROSI</name>
<dbReference type="GO" id="GO:0032040">
    <property type="term" value="C:small-subunit processome"/>
    <property type="evidence" value="ECO:0007669"/>
    <property type="project" value="TreeGrafter"/>
</dbReference>
<evidence type="ECO:0000313" key="1">
    <source>
        <dbReference type="EMBL" id="KAJ8900245.1"/>
    </source>
</evidence>
<organism evidence="1 2">
    <name type="scientific">Erythroxylum novogranatense</name>
    <dbReference type="NCBI Taxonomy" id="1862640"/>
    <lineage>
        <taxon>Eukaryota</taxon>
        <taxon>Viridiplantae</taxon>
        <taxon>Streptophyta</taxon>
        <taxon>Embryophyta</taxon>
        <taxon>Tracheophyta</taxon>
        <taxon>Spermatophyta</taxon>
        <taxon>Magnoliopsida</taxon>
        <taxon>eudicotyledons</taxon>
        <taxon>Gunneridae</taxon>
        <taxon>Pentapetalae</taxon>
        <taxon>rosids</taxon>
        <taxon>fabids</taxon>
        <taxon>Malpighiales</taxon>
        <taxon>Erythroxylaceae</taxon>
        <taxon>Erythroxylum</taxon>
    </lineage>
</organism>
<dbReference type="AlphaFoldDB" id="A0AAV8UCR8"/>
<comment type="caution">
    <text evidence="1">The sequence shown here is derived from an EMBL/GenBank/DDBJ whole genome shotgun (WGS) entry which is preliminary data.</text>
</comment>